<sequence>MNLKALITAGAATAGMLLGNAAFADAVTAVTAASYDFGYENGFEGWSAKTDETSGAQDCPTRHNSSIVHSTAKARTGTHSLEFRTNGVGDCGLVYSDRQFQVGTTSPVKVDLSFWFWSNDKPGPGTGGKNHVLAYSGADCIADPKGPIESNWEGFTNLGTTGHEEGAGWYEYRYQATVTPNSSGQICVGQAVMIASTYRFFKSYYVDDTRVTVS</sequence>
<dbReference type="RefSeq" id="WP_231329489.1">
    <property type="nucleotide sequence ID" value="NZ_CP059572.1"/>
</dbReference>
<keyword evidence="3" id="KW-1185">Reference proteome</keyword>
<evidence type="ECO:0000313" key="3">
    <source>
        <dbReference type="Proteomes" id="UP001049518"/>
    </source>
</evidence>
<accession>A0ABX8QY93</accession>
<gene>
    <name evidence="2" type="ORF">AGRA3207_005022</name>
</gene>
<reference evidence="2" key="1">
    <citation type="submission" date="2020-07" db="EMBL/GenBank/DDBJ databases">
        <authorList>
            <person name="Tarantini F.S."/>
            <person name="Hong K.W."/>
            <person name="Chan K.G."/>
        </authorList>
    </citation>
    <scope>NUCLEOTIDE SEQUENCE</scope>
    <source>
        <strain evidence="2">32-07</strain>
    </source>
</reference>
<proteinExistence type="predicted"/>
<feature type="signal peptide" evidence="1">
    <location>
        <begin position="1"/>
        <end position="24"/>
    </location>
</feature>
<evidence type="ECO:0000313" key="2">
    <source>
        <dbReference type="EMBL" id="QXJ23815.1"/>
    </source>
</evidence>
<name>A0ABX8QY93_9ACTN</name>
<feature type="chain" id="PRO_5046327409" description="Secreted protein" evidence="1">
    <location>
        <begin position="25"/>
        <end position="214"/>
    </location>
</feature>
<organism evidence="2 3">
    <name type="scientific">Actinomadura graeca</name>
    <dbReference type="NCBI Taxonomy" id="2750812"/>
    <lineage>
        <taxon>Bacteria</taxon>
        <taxon>Bacillati</taxon>
        <taxon>Actinomycetota</taxon>
        <taxon>Actinomycetes</taxon>
        <taxon>Streptosporangiales</taxon>
        <taxon>Thermomonosporaceae</taxon>
        <taxon>Actinomadura</taxon>
    </lineage>
</organism>
<keyword evidence="1" id="KW-0732">Signal</keyword>
<dbReference type="Proteomes" id="UP001049518">
    <property type="component" value="Chromosome"/>
</dbReference>
<dbReference type="Gene3D" id="2.60.120.260">
    <property type="entry name" value="Galactose-binding domain-like"/>
    <property type="match status" value="1"/>
</dbReference>
<evidence type="ECO:0000256" key="1">
    <source>
        <dbReference type="SAM" id="SignalP"/>
    </source>
</evidence>
<evidence type="ECO:0008006" key="4">
    <source>
        <dbReference type="Google" id="ProtNLM"/>
    </source>
</evidence>
<protein>
    <recommendedName>
        <fullName evidence="4">Secreted protein</fullName>
    </recommendedName>
</protein>
<dbReference type="EMBL" id="CP059572">
    <property type="protein sequence ID" value="QXJ23815.1"/>
    <property type="molecule type" value="Genomic_DNA"/>
</dbReference>